<dbReference type="EMBL" id="RBIL01000002">
    <property type="protein sequence ID" value="RKQ86961.1"/>
    <property type="molecule type" value="Genomic_DNA"/>
</dbReference>
<keyword evidence="2" id="KW-0378">Hydrolase</keyword>
<dbReference type="SUPFAM" id="SSF55811">
    <property type="entry name" value="Nudix"/>
    <property type="match status" value="1"/>
</dbReference>
<evidence type="ECO:0000256" key="2">
    <source>
        <dbReference type="ARBA" id="ARBA00022801"/>
    </source>
</evidence>
<gene>
    <name evidence="4" type="ORF">C8N24_4978</name>
</gene>
<reference evidence="4 5" key="1">
    <citation type="submission" date="2018-10" db="EMBL/GenBank/DDBJ databases">
        <title>Genomic Encyclopedia of Archaeal and Bacterial Type Strains, Phase II (KMG-II): from individual species to whole genera.</title>
        <authorList>
            <person name="Goeker M."/>
        </authorList>
    </citation>
    <scope>NUCLEOTIDE SEQUENCE [LARGE SCALE GENOMIC DNA]</scope>
    <source>
        <strain evidence="4 5">DSM 14954</strain>
    </source>
</reference>
<dbReference type="GO" id="GO:0019693">
    <property type="term" value="P:ribose phosphate metabolic process"/>
    <property type="evidence" value="ECO:0007669"/>
    <property type="project" value="TreeGrafter"/>
</dbReference>
<protein>
    <submittedName>
        <fullName evidence="4">ADP-ribose pyrophosphatase</fullName>
    </submittedName>
</protein>
<dbReference type="OrthoDB" id="9806150at2"/>
<evidence type="ECO:0000313" key="4">
    <source>
        <dbReference type="EMBL" id="RKQ86961.1"/>
    </source>
</evidence>
<dbReference type="InterPro" id="IPR015797">
    <property type="entry name" value="NUDIX_hydrolase-like_dom_sf"/>
</dbReference>
<sequence length="180" mass="20365">MSSNFERIATEKIFEGKFFDVERGTFRHEDGTEVKRENVTHPGAVGVIVLDGDQLWFVRQPREAVGIPDLLEIVAGKLDVEGEDPLESAKRELAEEIGKQASQWDSLGSFFTTPGFTNEEIHLFLAQGISDVDERPEVEEDERIDVEIRPLADLDEILATNMDSKTLIALYRFRDRLKAS</sequence>
<dbReference type="Gene3D" id="3.90.79.10">
    <property type="entry name" value="Nucleoside Triphosphate Pyrophosphohydrolase"/>
    <property type="match status" value="1"/>
</dbReference>
<dbReference type="Proteomes" id="UP000278962">
    <property type="component" value="Unassembled WGS sequence"/>
</dbReference>
<dbReference type="RefSeq" id="WP_121255138.1">
    <property type="nucleotide sequence ID" value="NZ_RBIL01000002.1"/>
</dbReference>
<dbReference type="GO" id="GO:0006753">
    <property type="term" value="P:nucleoside phosphate metabolic process"/>
    <property type="evidence" value="ECO:0007669"/>
    <property type="project" value="TreeGrafter"/>
</dbReference>
<keyword evidence="5" id="KW-1185">Reference proteome</keyword>
<dbReference type="PROSITE" id="PS51462">
    <property type="entry name" value="NUDIX"/>
    <property type="match status" value="1"/>
</dbReference>
<evidence type="ECO:0000256" key="1">
    <source>
        <dbReference type="ARBA" id="ARBA00001946"/>
    </source>
</evidence>
<dbReference type="PANTHER" id="PTHR11839:SF18">
    <property type="entry name" value="NUDIX HYDROLASE DOMAIN-CONTAINING PROTEIN"/>
    <property type="match status" value="1"/>
</dbReference>
<dbReference type="CDD" id="cd03424">
    <property type="entry name" value="NUDIX_ADPRase_Nudt5_UGPPase_Nudt14"/>
    <property type="match status" value="1"/>
</dbReference>
<dbReference type="AlphaFoldDB" id="A0A660KZ14"/>
<evidence type="ECO:0000259" key="3">
    <source>
        <dbReference type="PROSITE" id="PS51462"/>
    </source>
</evidence>
<dbReference type="PANTHER" id="PTHR11839">
    <property type="entry name" value="UDP/ADP-SUGAR PYROPHOSPHATASE"/>
    <property type="match status" value="1"/>
</dbReference>
<evidence type="ECO:0000313" key="5">
    <source>
        <dbReference type="Proteomes" id="UP000278962"/>
    </source>
</evidence>
<dbReference type="InterPro" id="IPR000086">
    <property type="entry name" value="NUDIX_hydrolase_dom"/>
</dbReference>
<comment type="caution">
    <text evidence="4">The sequence shown here is derived from an EMBL/GenBank/DDBJ whole genome shotgun (WGS) entry which is preliminary data.</text>
</comment>
<feature type="domain" description="Nudix hydrolase" evidence="3">
    <location>
        <begin position="40"/>
        <end position="172"/>
    </location>
</feature>
<proteinExistence type="predicted"/>
<comment type="cofactor">
    <cofactor evidence="1">
        <name>Mg(2+)</name>
        <dbReference type="ChEBI" id="CHEBI:18420"/>
    </cofactor>
</comment>
<name>A0A660KZ14_9ACTN</name>
<dbReference type="GO" id="GO:0005829">
    <property type="term" value="C:cytosol"/>
    <property type="evidence" value="ECO:0007669"/>
    <property type="project" value="TreeGrafter"/>
</dbReference>
<dbReference type="Pfam" id="PF00293">
    <property type="entry name" value="NUDIX"/>
    <property type="match status" value="1"/>
</dbReference>
<accession>A0A660KZ14</accession>
<dbReference type="GO" id="GO:0016787">
    <property type="term" value="F:hydrolase activity"/>
    <property type="evidence" value="ECO:0007669"/>
    <property type="project" value="UniProtKB-KW"/>
</dbReference>
<organism evidence="4 5">
    <name type="scientific">Solirubrobacter pauli</name>
    <dbReference type="NCBI Taxonomy" id="166793"/>
    <lineage>
        <taxon>Bacteria</taxon>
        <taxon>Bacillati</taxon>
        <taxon>Actinomycetota</taxon>
        <taxon>Thermoleophilia</taxon>
        <taxon>Solirubrobacterales</taxon>
        <taxon>Solirubrobacteraceae</taxon>
        <taxon>Solirubrobacter</taxon>
    </lineage>
</organism>